<keyword evidence="2" id="KW-1185">Reference proteome</keyword>
<dbReference type="CDD" id="cd08054">
    <property type="entry name" value="gp6"/>
    <property type="match status" value="1"/>
</dbReference>
<comment type="caution">
    <text evidence="1">The sequence shown here is derived from an EMBL/GenBank/DDBJ whole genome shotgun (WGS) entry which is preliminary data.</text>
</comment>
<organism evidence="1 2">
    <name type="scientific">Roseomonas elaeocarpi</name>
    <dbReference type="NCBI Taxonomy" id="907779"/>
    <lineage>
        <taxon>Bacteria</taxon>
        <taxon>Pseudomonadati</taxon>
        <taxon>Pseudomonadota</taxon>
        <taxon>Alphaproteobacteria</taxon>
        <taxon>Acetobacterales</taxon>
        <taxon>Roseomonadaceae</taxon>
        <taxon>Roseomonas</taxon>
    </lineage>
</organism>
<dbReference type="InterPro" id="IPR011738">
    <property type="entry name" value="Phage_CHP"/>
</dbReference>
<proteinExistence type="predicted"/>
<dbReference type="NCBIfam" id="TIGR02215">
    <property type="entry name" value="phage_chp_gp8"/>
    <property type="match status" value="1"/>
</dbReference>
<reference evidence="1 2" key="1">
    <citation type="submission" date="2024-09" db="EMBL/GenBank/DDBJ databases">
        <authorList>
            <person name="Sun Q."/>
            <person name="Mori K."/>
        </authorList>
    </citation>
    <scope>NUCLEOTIDE SEQUENCE [LARGE SCALE GENOMIC DNA]</scope>
    <source>
        <strain evidence="1 2">TBRC 5777</strain>
    </source>
</reference>
<dbReference type="EMBL" id="JBHLUN010000005">
    <property type="protein sequence ID" value="MFC0407923.1"/>
    <property type="molecule type" value="Genomic_DNA"/>
</dbReference>
<evidence type="ECO:0000313" key="2">
    <source>
        <dbReference type="Proteomes" id="UP001589865"/>
    </source>
</evidence>
<protein>
    <recommendedName>
        <fullName evidence="3">Phage gp6-like head-tail connector protein</fullName>
    </recommendedName>
</protein>
<sequence>MQLSLRVVRPPAIEPVSPVDAAMHCRLAASEPMLEPYVAAARGWAEAWLGRALITQTLCATVGRSLPPGLVAGVVPYAGGYFSTGYPFLGARGLWNSPLELPRSPVQAITEVAITRQDGERSVLAADGYSARLASEPGTLQVQPNAARPGDLVSVTFVAGYGETKEDVPMPIRQGIMLLTAFLYENRGDAGGDPPKAAEMLMWPFRLVTFGG</sequence>
<gene>
    <name evidence="1" type="ORF">ACFFGY_06650</name>
</gene>
<evidence type="ECO:0000313" key="1">
    <source>
        <dbReference type="EMBL" id="MFC0407923.1"/>
    </source>
</evidence>
<accession>A0ABV6JTK8</accession>
<dbReference type="Gene3D" id="1.10.3230.30">
    <property type="entry name" value="Phage gp6-like head-tail connector protein"/>
    <property type="match status" value="1"/>
</dbReference>
<evidence type="ECO:0008006" key="3">
    <source>
        <dbReference type="Google" id="ProtNLM"/>
    </source>
</evidence>
<name>A0ABV6JTK8_9PROT</name>
<dbReference type="Proteomes" id="UP001589865">
    <property type="component" value="Unassembled WGS sequence"/>
</dbReference>
<dbReference type="RefSeq" id="WP_377043655.1">
    <property type="nucleotide sequence ID" value="NZ_JBHLUN010000005.1"/>
</dbReference>